<dbReference type="EMBL" id="CP023344">
    <property type="protein sequence ID" value="ATC63656.1"/>
    <property type="molecule type" value="Genomic_DNA"/>
</dbReference>
<dbReference type="OrthoDB" id="185416at2"/>
<feature type="domain" description="SRP54-type proteins GTP-binding" evidence="4">
    <location>
        <begin position="184"/>
        <end position="369"/>
    </location>
</feature>
<keyword evidence="2" id="KW-0342">GTP-binding</keyword>
<keyword evidence="6" id="KW-1185">Reference proteome</keyword>
<dbReference type="GO" id="GO:0005525">
    <property type="term" value="F:GTP binding"/>
    <property type="evidence" value="ECO:0007669"/>
    <property type="project" value="UniProtKB-KW"/>
</dbReference>
<sequence length="379" mass="40552">MPVPDLKPGATYKFTVRSTEEAVRTIREQLGEHAKVLSVRQVGSGLFSKPKLEVVAQISEPPVATSASESSETAAPAFSLRSDESATPLSGAQRSALNTQLSPSATLPATGRGPSSKTAAPSGARLPELLRKAGFSESLVTRLQASPAFAGNDERPLHQALVEVGRFLRQTAAKRSARALPARTAFLGTPGSGRTTALCKWLARDVFAKNRTGRVVKAEFDRPNPAEGLAVFCEALGLSLEYHAPASDDSTSVSQLSTLNSQPDHFLYADLPGLSLRNPSENAALARFLDTEKFAGRVLVLNAAYDHAMLRRCYAAGRDLGATHLVFTHLDELDHWGKLWDYLLDGELTPLFLATGPSLTGDLEEDAITAVLRRTLPGA</sequence>
<keyword evidence="1" id="KW-0547">Nucleotide-binding</keyword>
<dbReference type="SUPFAM" id="SSF52540">
    <property type="entry name" value="P-loop containing nucleoside triphosphate hydrolases"/>
    <property type="match status" value="1"/>
</dbReference>
<dbReference type="Pfam" id="PF00448">
    <property type="entry name" value="SRP54"/>
    <property type="match status" value="1"/>
</dbReference>
<feature type="compositionally biased region" description="Polar residues" evidence="3">
    <location>
        <begin position="85"/>
        <end position="119"/>
    </location>
</feature>
<dbReference type="GO" id="GO:0006614">
    <property type="term" value="P:SRP-dependent cotranslational protein targeting to membrane"/>
    <property type="evidence" value="ECO:0007669"/>
    <property type="project" value="InterPro"/>
</dbReference>
<dbReference type="RefSeq" id="WP_096055288.1">
    <property type="nucleotide sequence ID" value="NZ_CP023344.1"/>
</dbReference>
<reference evidence="5 6" key="1">
    <citation type="submission" date="2017-09" db="EMBL/GenBank/DDBJ databases">
        <title>Complete genome sequence of Verrucomicrobial strain HZ-65, isolated from freshwater.</title>
        <authorList>
            <person name="Choi A."/>
        </authorList>
    </citation>
    <scope>NUCLEOTIDE SEQUENCE [LARGE SCALE GENOMIC DNA]</scope>
    <source>
        <strain evidence="5 6">HZ-65</strain>
    </source>
</reference>
<dbReference type="AlphaFoldDB" id="A0A290QBQ2"/>
<dbReference type="InterPro" id="IPR000897">
    <property type="entry name" value="SRP54_GTPase_dom"/>
</dbReference>
<evidence type="ECO:0000259" key="4">
    <source>
        <dbReference type="Pfam" id="PF00448"/>
    </source>
</evidence>
<evidence type="ECO:0000256" key="2">
    <source>
        <dbReference type="ARBA" id="ARBA00023134"/>
    </source>
</evidence>
<dbReference type="Proteomes" id="UP000217265">
    <property type="component" value="Chromosome"/>
</dbReference>
<evidence type="ECO:0000256" key="3">
    <source>
        <dbReference type="SAM" id="MobiDB-lite"/>
    </source>
</evidence>
<dbReference type="InterPro" id="IPR027417">
    <property type="entry name" value="P-loop_NTPase"/>
</dbReference>
<proteinExistence type="predicted"/>
<gene>
    <name evidence="5" type="ORF">CMV30_06650</name>
</gene>
<protein>
    <recommendedName>
        <fullName evidence="4">SRP54-type proteins GTP-binding domain-containing protein</fullName>
    </recommendedName>
</protein>
<feature type="region of interest" description="Disordered" evidence="3">
    <location>
        <begin position="60"/>
        <end position="124"/>
    </location>
</feature>
<dbReference type="Gene3D" id="3.40.50.300">
    <property type="entry name" value="P-loop containing nucleotide triphosphate hydrolases"/>
    <property type="match status" value="1"/>
</dbReference>
<evidence type="ECO:0000256" key="1">
    <source>
        <dbReference type="ARBA" id="ARBA00022741"/>
    </source>
</evidence>
<evidence type="ECO:0000313" key="5">
    <source>
        <dbReference type="EMBL" id="ATC63656.1"/>
    </source>
</evidence>
<feature type="compositionally biased region" description="Low complexity" evidence="3">
    <location>
        <begin position="60"/>
        <end position="77"/>
    </location>
</feature>
<evidence type="ECO:0000313" key="6">
    <source>
        <dbReference type="Proteomes" id="UP000217265"/>
    </source>
</evidence>
<name>A0A290QBQ2_9BACT</name>
<dbReference type="KEGG" id="vbh:CMV30_06650"/>
<accession>A0A290QBQ2</accession>
<organism evidence="5 6">
    <name type="scientific">Nibricoccus aquaticus</name>
    <dbReference type="NCBI Taxonomy" id="2576891"/>
    <lineage>
        <taxon>Bacteria</taxon>
        <taxon>Pseudomonadati</taxon>
        <taxon>Verrucomicrobiota</taxon>
        <taxon>Opitutia</taxon>
        <taxon>Opitutales</taxon>
        <taxon>Opitutaceae</taxon>
        <taxon>Nibricoccus</taxon>
    </lineage>
</organism>